<evidence type="ECO:0000313" key="2">
    <source>
        <dbReference type="Proteomes" id="UP000028725"/>
    </source>
</evidence>
<name>A0A085W6I4_9BACT</name>
<dbReference type="InterPro" id="IPR013783">
    <property type="entry name" value="Ig-like_fold"/>
</dbReference>
<dbReference type="OrthoDB" id="284043at2"/>
<dbReference type="GO" id="GO:0005507">
    <property type="term" value="F:copper ion binding"/>
    <property type="evidence" value="ECO:0007669"/>
    <property type="project" value="InterPro"/>
</dbReference>
<dbReference type="STRING" id="394096.DB31_2890"/>
<comment type="caution">
    <text evidence="1">The sequence shown here is derived from an EMBL/GenBank/DDBJ whole genome shotgun (WGS) entry which is preliminary data.</text>
</comment>
<dbReference type="Pfam" id="PF01186">
    <property type="entry name" value="Lysyl_oxidase"/>
    <property type="match status" value="1"/>
</dbReference>
<dbReference type="InterPro" id="IPR050912">
    <property type="entry name" value="LOX-like_protein"/>
</dbReference>
<keyword evidence="2" id="KW-1185">Reference proteome</keyword>
<dbReference type="GO" id="GO:0004720">
    <property type="term" value="F:protein-lysine 6-oxidase activity"/>
    <property type="evidence" value="ECO:0007669"/>
    <property type="project" value="TreeGrafter"/>
</dbReference>
<dbReference type="AlphaFoldDB" id="A0A085W6I4"/>
<dbReference type="PANTHER" id="PTHR45817:SF4">
    <property type="entry name" value="LYSYL OXIDASE-LIKE-RELATED"/>
    <property type="match status" value="1"/>
</dbReference>
<dbReference type="PROSITE" id="PS51257">
    <property type="entry name" value="PROKAR_LIPOPROTEIN"/>
    <property type="match status" value="1"/>
</dbReference>
<dbReference type="EMBL" id="JMCB01000018">
    <property type="protein sequence ID" value="KFE63297.1"/>
    <property type="molecule type" value="Genomic_DNA"/>
</dbReference>
<organism evidence="1 2">
    <name type="scientific">Hyalangium minutum</name>
    <dbReference type="NCBI Taxonomy" id="394096"/>
    <lineage>
        <taxon>Bacteria</taxon>
        <taxon>Pseudomonadati</taxon>
        <taxon>Myxococcota</taxon>
        <taxon>Myxococcia</taxon>
        <taxon>Myxococcales</taxon>
        <taxon>Cystobacterineae</taxon>
        <taxon>Archangiaceae</taxon>
        <taxon>Hyalangium</taxon>
    </lineage>
</organism>
<proteinExistence type="predicted"/>
<dbReference type="RefSeq" id="WP_044196316.1">
    <property type="nucleotide sequence ID" value="NZ_JMCB01000018.1"/>
</dbReference>
<dbReference type="Gene3D" id="2.60.40.10">
    <property type="entry name" value="Immunoglobulins"/>
    <property type="match status" value="1"/>
</dbReference>
<accession>A0A085W6I4</accession>
<evidence type="ECO:0000313" key="1">
    <source>
        <dbReference type="EMBL" id="KFE63297.1"/>
    </source>
</evidence>
<protein>
    <submittedName>
        <fullName evidence="1">FG-GAP repeat domain protein</fullName>
    </submittedName>
</protein>
<reference evidence="1 2" key="1">
    <citation type="submission" date="2014-04" db="EMBL/GenBank/DDBJ databases">
        <title>Genome assembly of Hyalangium minutum DSM 14724.</title>
        <authorList>
            <person name="Sharma G."/>
            <person name="Subramanian S."/>
        </authorList>
    </citation>
    <scope>NUCLEOTIDE SEQUENCE [LARGE SCALE GENOMIC DNA]</scope>
    <source>
        <strain evidence="1 2">DSM 14724</strain>
    </source>
</reference>
<dbReference type="GO" id="GO:0005615">
    <property type="term" value="C:extracellular space"/>
    <property type="evidence" value="ECO:0007669"/>
    <property type="project" value="TreeGrafter"/>
</dbReference>
<dbReference type="InterPro" id="IPR001695">
    <property type="entry name" value="Lysyl_oxidase"/>
</dbReference>
<dbReference type="PATRIC" id="fig|394096.3.peg.7216"/>
<sequence>MRKILLCVLGTVAVLLSGCDDDTYEFTELEPAAPQHVLPAGNGALSVAVKNSGTATWKKGDVTLVLSPQEQEGWSGGTLQLEKNVKPGEAATFTGTVATPALPGLHELTWTPHHKDKAFANTVRTSVEVTCSDGIFCNGEERFSNGQCVSSRSACDDGTECTIDDCDEVGRICVHTPSGTCATCRAGPSCTPDCAGKQCGDDGCGGECGTCGAGQGCAQAIFQCKSDAQPGTCRSPLPLVADGTPLAGDHTLQGDTSAGIHQAVPSCNSTSTAVESVYTFTLTQRMGLEARVSGYDTVLHLRKKRTADGAADCLDNTPNKTVACSDDSSPPGDYGSRITVALDPGTYYLIVDGFDAAQSGAFTLKTRFTPDGCVPKCDGVYCGGSDGCGGNCGACDAGQVCISGRCLQSPCTPQCDGKECGDDGCGGQCGFCPEAKLCVPSSGLCQTFQDCNHLRPQCSPGCGATEFCGSDCVCHPVTESLPDLIVDEQRLKNEILFDSVYVTENSCAKVEECVTGIGERRVLRFSVEAVNQGFATATVPPPADRPDLFTFSPCHGHYHFSGFASYALLDLQGHVVLTGRKQAYCMEDTQRVVAGPSVSCSKEFDCSNQGIQRGWSDLYGNTLDCQWLDITDLAPGDYRLQVTLNPARAFQEATLDNNTSSVPVTIPPP</sequence>
<dbReference type="Proteomes" id="UP000028725">
    <property type="component" value="Unassembled WGS sequence"/>
</dbReference>
<gene>
    <name evidence="1" type="ORF">DB31_2890</name>
</gene>
<dbReference type="PANTHER" id="PTHR45817">
    <property type="entry name" value="LYSYL OXIDASE-LIKE-RELATED"/>
    <property type="match status" value="1"/>
</dbReference>